<dbReference type="Pfam" id="PF21302">
    <property type="entry name" value="Zn_ribbon_RlmA"/>
    <property type="match status" value="1"/>
</dbReference>
<dbReference type="PANTHER" id="PTHR42912">
    <property type="entry name" value="METHYLTRANSFERASE"/>
    <property type="match status" value="1"/>
</dbReference>
<name>F5XQH7_MICPN</name>
<dbReference type="InterPro" id="IPR041698">
    <property type="entry name" value="Methyltransf_25"/>
</dbReference>
<dbReference type="EC" id="2.1.1.-" evidence="5"/>
<dbReference type="InterPro" id="IPR048647">
    <property type="entry name" value="RlmA_N"/>
</dbReference>
<feature type="domain" description="Methyltransferase" evidence="3">
    <location>
        <begin position="88"/>
        <end position="172"/>
    </location>
</feature>
<dbReference type="PIRSF" id="PIRSF018249">
    <property type="entry name" value="MyrA_prd"/>
    <property type="match status" value="1"/>
</dbReference>
<evidence type="ECO:0000259" key="4">
    <source>
        <dbReference type="Pfam" id="PF21302"/>
    </source>
</evidence>
<keyword evidence="5" id="KW-0808">Transferase</keyword>
<dbReference type="KEGG" id="mph:MLP_14630"/>
<dbReference type="GO" id="GO:0008168">
    <property type="term" value="F:methyltransferase activity"/>
    <property type="evidence" value="ECO:0007669"/>
    <property type="project" value="UniProtKB-KW"/>
</dbReference>
<dbReference type="InterPro" id="IPR050508">
    <property type="entry name" value="Methyltransf_Superfamily"/>
</dbReference>
<evidence type="ECO:0000313" key="6">
    <source>
        <dbReference type="Proteomes" id="UP000007947"/>
    </source>
</evidence>
<keyword evidence="6" id="KW-1185">Reference proteome</keyword>
<organism evidence="5 6">
    <name type="scientific">Microlunatus phosphovorus (strain ATCC 700054 / DSM 10555 / JCM 9379 / NBRC 101784 / NCIMB 13414 / VKM Ac-1990 / NM-1)</name>
    <dbReference type="NCBI Taxonomy" id="1032480"/>
    <lineage>
        <taxon>Bacteria</taxon>
        <taxon>Bacillati</taxon>
        <taxon>Actinomycetota</taxon>
        <taxon>Actinomycetes</taxon>
        <taxon>Propionibacteriales</taxon>
        <taxon>Propionibacteriaceae</taxon>
        <taxon>Microlunatus</taxon>
    </lineage>
</organism>
<feature type="binding site" evidence="1">
    <location>
        <position position="11"/>
    </location>
    <ligand>
        <name>Zn(2+)</name>
        <dbReference type="ChEBI" id="CHEBI:29105"/>
    </ligand>
</feature>
<accession>F5XQH7</accession>
<feature type="binding site" evidence="1">
    <location>
        <position position="14"/>
    </location>
    <ligand>
        <name>Zn(2+)</name>
        <dbReference type="ChEBI" id="CHEBI:29105"/>
    </ligand>
</feature>
<evidence type="ECO:0000256" key="2">
    <source>
        <dbReference type="PIRSR" id="PIRSR018249-2"/>
    </source>
</evidence>
<dbReference type="GO" id="GO:0032259">
    <property type="term" value="P:methylation"/>
    <property type="evidence" value="ECO:0007669"/>
    <property type="project" value="UniProtKB-KW"/>
</dbReference>
<dbReference type="STRING" id="1032480.MLP_14630"/>
<feature type="binding site" evidence="2">
    <location>
        <begin position="95"/>
        <end position="96"/>
    </location>
    <ligand>
        <name>S-adenosyl-L-methionine</name>
        <dbReference type="ChEBI" id="CHEBI:59789"/>
    </ligand>
</feature>
<feature type="binding site" evidence="2">
    <location>
        <position position="183"/>
    </location>
    <ligand>
        <name>S-adenosyl-L-methionine</name>
        <dbReference type="ChEBI" id="CHEBI:59789"/>
    </ligand>
</feature>
<keyword evidence="2" id="KW-0949">S-adenosyl-L-methionine</keyword>
<dbReference type="SUPFAM" id="SSF53335">
    <property type="entry name" value="S-adenosyl-L-methionine-dependent methyltransferases"/>
    <property type="match status" value="1"/>
</dbReference>
<dbReference type="CDD" id="cd02440">
    <property type="entry name" value="AdoMet_MTases"/>
    <property type="match status" value="1"/>
</dbReference>
<keyword evidence="1" id="KW-0479">Metal-binding</keyword>
<proteinExistence type="predicted"/>
<reference evidence="5 6" key="1">
    <citation type="submission" date="2011-05" db="EMBL/GenBank/DDBJ databases">
        <title>Whole genome sequence of Microlunatus phosphovorus NM-1.</title>
        <authorList>
            <person name="Hosoyama A."/>
            <person name="Sasaki K."/>
            <person name="Harada T."/>
            <person name="Igarashi R."/>
            <person name="Kawakoshi A."/>
            <person name="Sasagawa M."/>
            <person name="Fukada J."/>
            <person name="Nakamura S."/>
            <person name="Katano Y."/>
            <person name="Hanada S."/>
            <person name="Kamagata Y."/>
            <person name="Nakamura N."/>
            <person name="Yamazaki S."/>
            <person name="Fujita N."/>
        </authorList>
    </citation>
    <scope>NUCLEOTIDE SEQUENCE [LARGE SCALE GENOMIC DNA]</scope>
    <source>
        <strain evidence="6">ATCC 700054 / DSM 10555 / JCM 9379 / NBRC 101784 / NCIMB 13414 / VKM Ac-1990 / NM-1</strain>
    </source>
</reference>
<evidence type="ECO:0000259" key="3">
    <source>
        <dbReference type="Pfam" id="PF13649"/>
    </source>
</evidence>
<feature type="domain" description="23S rRNA (guanine(745)-N(1))-methyltransferase N-terminal" evidence="4">
    <location>
        <begin position="10"/>
        <end position="43"/>
    </location>
</feature>
<evidence type="ECO:0000313" key="5">
    <source>
        <dbReference type="EMBL" id="BAK34477.1"/>
    </source>
</evidence>
<dbReference type="EMBL" id="AP012204">
    <property type="protein sequence ID" value="BAK34477.1"/>
    <property type="molecule type" value="Genomic_DNA"/>
</dbReference>
<gene>
    <name evidence="5" type="ordered locus">MLP_14630</name>
</gene>
<dbReference type="InterPro" id="IPR016718">
    <property type="entry name" value="rRNA_m1G-MeTrfase_A_prd"/>
</dbReference>
<dbReference type="Proteomes" id="UP000007947">
    <property type="component" value="Chromosome"/>
</dbReference>
<keyword evidence="1" id="KW-0862">Zinc</keyword>
<dbReference type="eggNOG" id="COG2226">
    <property type="taxonomic scope" value="Bacteria"/>
</dbReference>
<feature type="binding site" evidence="1">
    <location>
        <position position="31"/>
    </location>
    <ligand>
        <name>Zn(2+)</name>
        <dbReference type="ChEBI" id="CHEBI:29105"/>
    </ligand>
</feature>
<dbReference type="Gene3D" id="3.40.50.150">
    <property type="entry name" value="Vaccinia Virus protein VP39"/>
    <property type="match status" value="1"/>
</dbReference>
<dbReference type="PANTHER" id="PTHR42912:SF45">
    <property type="entry name" value="23S RRNA (GUANINE(745)-N(1))-METHYLTRANSFERASE"/>
    <property type="match status" value="1"/>
</dbReference>
<feature type="binding site" evidence="2">
    <location>
        <position position="70"/>
    </location>
    <ligand>
        <name>S-adenosyl-L-methionine</name>
        <dbReference type="ChEBI" id="CHEBI:59789"/>
    </ligand>
</feature>
<dbReference type="OrthoDB" id="108476at2"/>
<protein>
    <submittedName>
        <fullName evidence="5">Putative methyltransferase</fullName>
        <ecNumber evidence="5">2.1.1.-</ecNumber>
    </submittedName>
</protein>
<dbReference type="Pfam" id="PF13649">
    <property type="entry name" value="Methyltransf_25"/>
    <property type="match status" value="1"/>
</dbReference>
<feature type="binding site" evidence="1">
    <location>
        <position position="27"/>
    </location>
    <ligand>
        <name>Zn(2+)</name>
        <dbReference type="ChEBI" id="CHEBI:29105"/>
    </ligand>
</feature>
<dbReference type="RefSeq" id="WP_013862360.1">
    <property type="nucleotide sequence ID" value="NC_015635.1"/>
</dbReference>
<evidence type="ECO:0000256" key="1">
    <source>
        <dbReference type="PIRSR" id="PIRSR018249-1"/>
    </source>
</evidence>
<dbReference type="GO" id="GO:0046872">
    <property type="term" value="F:metal ion binding"/>
    <property type="evidence" value="ECO:0007669"/>
    <property type="project" value="UniProtKB-KW"/>
</dbReference>
<dbReference type="HOGENOM" id="CLU_050931_1_0_11"/>
<keyword evidence="5" id="KW-0489">Methyltransferase</keyword>
<dbReference type="InterPro" id="IPR029063">
    <property type="entry name" value="SAM-dependent_MTases_sf"/>
</dbReference>
<dbReference type="AlphaFoldDB" id="F5XQH7"/>
<sequence length="275" mass="29236">MIDVVLDLLRCPHCAGAFELLGRTLRCQQGHAYDLAKQGYANLTGAAQPAHADTPAMVDARAELLGSRRYAAITEGIVAALPTDVETVLDVGTGTGHYVSQVLGARTETRALGLDISVAACRRAARAHPRLGVITADAWTQMPVASGSVDLILSVFSPRNAEEFARVLRPGGTLITVTPSADHLIELREACGLLGVEPGKEDRLTESLGQVGLIRVDQAAVTEQNAWSADDAVRAVLMGPNAFHSTTADVRATIDGLTWPRPITLSCLVTLWRQT</sequence>